<dbReference type="OMA" id="FFAPNCA"/>
<keyword evidence="9" id="KW-1185">Reference proteome</keyword>
<dbReference type="InterPro" id="IPR041489">
    <property type="entry name" value="PDZ_6"/>
</dbReference>
<dbReference type="PANTHER" id="PTHR24205">
    <property type="entry name" value="FOUR AND A HALF LIM DOMAINS PROTEIN"/>
    <property type="match status" value="1"/>
</dbReference>
<evidence type="ECO:0000256" key="4">
    <source>
        <dbReference type="ARBA" id="ARBA00023038"/>
    </source>
</evidence>
<dbReference type="Proteomes" id="UP000031668">
    <property type="component" value="Unassembled WGS sequence"/>
</dbReference>
<keyword evidence="3 5" id="KW-0862">Zinc</keyword>
<keyword evidence="2" id="KW-0677">Repeat</keyword>
<dbReference type="PROSITE" id="PS50023">
    <property type="entry name" value="LIM_DOMAIN_2"/>
    <property type="match status" value="2"/>
</dbReference>
<keyword evidence="4 5" id="KW-0440">LIM domain</keyword>
<dbReference type="SMART" id="SM00132">
    <property type="entry name" value="LIM"/>
    <property type="match status" value="3"/>
</dbReference>
<dbReference type="SUPFAM" id="SSF57716">
    <property type="entry name" value="Glucocorticoid receptor-like (DNA-binding domain)"/>
    <property type="match status" value="2"/>
</dbReference>
<feature type="domain" description="LIM zinc-binding" evidence="7">
    <location>
        <begin position="174"/>
        <end position="234"/>
    </location>
</feature>
<organism evidence="8 9">
    <name type="scientific">Thelohanellus kitauei</name>
    <name type="common">Myxosporean</name>
    <dbReference type="NCBI Taxonomy" id="669202"/>
    <lineage>
        <taxon>Eukaryota</taxon>
        <taxon>Metazoa</taxon>
        <taxon>Cnidaria</taxon>
        <taxon>Myxozoa</taxon>
        <taxon>Myxosporea</taxon>
        <taxon>Bivalvulida</taxon>
        <taxon>Platysporina</taxon>
        <taxon>Myxobolidae</taxon>
        <taxon>Thelohanellus</taxon>
    </lineage>
</organism>
<dbReference type="OrthoDB" id="5944911at2759"/>
<evidence type="ECO:0000256" key="3">
    <source>
        <dbReference type="ARBA" id="ARBA00022833"/>
    </source>
</evidence>
<dbReference type="EMBL" id="JWZT01003013">
    <property type="protein sequence ID" value="KII67911.1"/>
    <property type="molecule type" value="Genomic_DNA"/>
</dbReference>
<dbReference type="Gene3D" id="2.10.110.10">
    <property type="entry name" value="Cysteine Rich Protein"/>
    <property type="match status" value="3"/>
</dbReference>
<dbReference type="Pfam" id="PF00412">
    <property type="entry name" value="LIM"/>
    <property type="match status" value="3"/>
</dbReference>
<name>A0A0C2ML12_THEKT</name>
<sequence>MEKGPTASGLQEEPNLGNVFQSVTPGSKGQKAGFLVGDVVTNINDVDVLLESHDGAKGLISRATNLVVKVERPLGEEKKPIQRHEPPPKVTEEPLSKVVIEPPSKVAAEPPPKVAVEPPHKETVEPYIEHVLKPEPAKTRIPSAAPPYPKINSLSSSETPESTGHLLSKSGQEKKCEKCGDDIKPGKFLQYDGKFWHTGHFLCHECKDDISATQFYEKDGKLCCQKCYKKDFCKKCENCGDYCIDKSVVVEDKCYHELCFQCKKCSKSLLGVKFRKQDDGLYCIECLSDIMGLKCHACSKRIEVNQNYLEMDNDKYHAECLKCNICQASLAGMGSIVIIDNKPCCPNH</sequence>
<dbReference type="InterPro" id="IPR001781">
    <property type="entry name" value="Znf_LIM"/>
</dbReference>
<evidence type="ECO:0000313" key="9">
    <source>
        <dbReference type="Proteomes" id="UP000031668"/>
    </source>
</evidence>
<dbReference type="SUPFAM" id="SSF50156">
    <property type="entry name" value="PDZ domain-like"/>
    <property type="match status" value="1"/>
</dbReference>
<dbReference type="AlphaFoldDB" id="A0A0C2ML12"/>
<proteinExistence type="predicted"/>
<dbReference type="Pfam" id="PF17820">
    <property type="entry name" value="PDZ_6"/>
    <property type="match status" value="1"/>
</dbReference>
<dbReference type="GO" id="GO:0046872">
    <property type="term" value="F:metal ion binding"/>
    <property type="evidence" value="ECO:0007669"/>
    <property type="project" value="UniProtKB-KW"/>
</dbReference>
<dbReference type="InterPro" id="IPR036034">
    <property type="entry name" value="PDZ_sf"/>
</dbReference>
<gene>
    <name evidence="8" type="ORF">RF11_09083</name>
</gene>
<evidence type="ECO:0000256" key="5">
    <source>
        <dbReference type="PROSITE-ProRule" id="PRU00125"/>
    </source>
</evidence>
<evidence type="ECO:0000256" key="6">
    <source>
        <dbReference type="SAM" id="MobiDB-lite"/>
    </source>
</evidence>
<dbReference type="Gene3D" id="2.30.42.10">
    <property type="match status" value="1"/>
</dbReference>
<evidence type="ECO:0000313" key="8">
    <source>
        <dbReference type="EMBL" id="KII67911.1"/>
    </source>
</evidence>
<dbReference type="GO" id="GO:0030018">
    <property type="term" value="C:Z disc"/>
    <property type="evidence" value="ECO:0007669"/>
    <property type="project" value="TreeGrafter"/>
</dbReference>
<evidence type="ECO:0000259" key="7">
    <source>
        <dbReference type="PROSITE" id="PS50023"/>
    </source>
</evidence>
<dbReference type="GO" id="GO:0005634">
    <property type="term" value="C:nucleus"/>
    <property type="evidence" value="ECO:0007669"/>
    <property type="project" value="TreeGrafter"/>
</dbReference>
<dbReference type="SMART" id="SM00228">
    <property type="entry name" value="PDZ"/>
    <property type="match status" value="1"/>
</dbReference>
<evidence type="ECO:0000256" key="2">
    <source>
        <dbReference type="ARBA" id="ARBA00022737"/>
    </source>
</evidence>
<comment type="caution">
    <text evidence="8">The sequence shown here is derived from an EMBL/GenBank/DDBJ whole genome shotgun (WGS) entry which is preliminary data.</text>
</comment>
<dbReference type="PROSITE" id="PS00478">
    <property type="entry name" value="LIM_DOMAIN_1"/>
    <property type="match status" value="1"/>
</dbReference>
<dbReference type="PANTHER" id="PTHR24205:SF16">
    <property type="entry name" value="GH01042P-RELATED"/>
    <property type="match status" value="1"/>
</dbReference>
<feature type="region of interest" description="Disordered" evidence="6">
    <location>
        <begin position="1"/>
        <end position="24"/>
    </location>
</feature>
<dbReference type="InterPro" id="IPR001478">
    <property type="entry name" value="PDZ"/>
</dbReference>
<feature type="domain" description="LIM zinc-binding" evidence="7">
    <location>
        <begin position="293"/>
        <end position="348"/>
    </location>
</feature>
<evidence type="ECO:0000256" key="1">
    <source>
        <dbReference type="ARBA" id="ARBA00022723"/>
    </source>
</evidence>
<dbReference type="GO" id="GO:0003712">
    <property type="term" value="F:transcription coregulator activity"/>
    <property type="evidence" value="ECO:0007669"/>
    <property type="project" value="TreeGrafter"/>
</dbReference>
<reference evidence="8 9" key="1">
    <citation type="journal article" date="2014" name="Genome Biol. Evol.">
        <title>The genome of the myxosporean Thelohanellus kitauei shows adaptations to nutrient acquisition within its fish host.</title>
        <authorList>
            <person name="Yang Y."/>
            <person name="Xiong J."/>
            <person name="Zhou Z."/>
            <person name="Huo F."/>
            <person name="Miao W."/>
            <person name="Ran C."/>
            <person name="Liu Y."/>
            <person name="Zhang J."/>
            <person name="Feng J."/>
            <person name="Wang M."/>
            <person name="Wang M."/>
            <person name="Wang L."/>
            <person name="Yao B."/>
        </authorList>
    </citation>
    <scope>NUCLEOTIDE SEQUENCE [LARGE SCALE GENOMIC DNA]</scope>
    <source>
        <strain evidence="8">Wuqing</strain>
    </source>
</reference>
<dbReference type="CDD" id="cd08368">
    <property type="entry name" value="LIM"/>
    <property type="match status" value="3"/>
</dbReference>
<keyword evidence="1 5" id="KW-0479">Metal-binding</keyword>
<accession>A0A0C2ML12</accession>
<protein>
    <submittedName>
        <fullName evidence="8">PDZ and LIM domain protein 7</fullName>
    </submittedName>
</protein>